<protein>
    <submittedName>
        <fullName evidence="2">Uncharacterized protein</fullName>
    </submittedName>
</protein>
<name>A0ABP8M0G6_9BACT</name>
<keyword evidence="1" id="KW-0472">Membrane</keyword>
<evidence type="ECO:0000313" key="2">
    <source>
        <dbReference type="EMBL" id="GAA4441750.1"/>
    </source>
</evidence>
<keyword evidence="1" id="KW-0812">Transmembrane</keyword>
<dbReference type="Proteomes" id="UP001500552">
    <property type="component" value="Unassembled WGS sequence"/>
</dbReference>
<feature type="transmembrane region" description="Helical" evidence="1">
    <location>
        <begin position="29"/>
        <end position="48"/>
    </location>
</feature>
<dbReference type="RefSeq" id="WP_345161785.1">
    <property type="nucleotide sequence ID" value="NZ_BAABHC010000029.1"/>
</dbReference>
<evidence type="ECO:0000256" key="1">
    <source>
        <dbReference type="SAM" id="Phobius"/>
    </source>
</evidence>
<sequence>MHRYLFWALMILPWLVLALYLARPKDDPRVTAFVLVSLVIHLGIIINIRRKSVGMTVAETFKAFVPFWGRKEYKRLYFHEV</sequence>
<keyword evidence="1" id="KW-1133">Transmembrane helix</keyword>
<feature type="transmembrane region" description="Helical" evidence="1">
    <location>
        <begin position="5"/>
        <end position="23"/>
    </location>
</feature>
<gene>
    <name evidence="2" type="ORF">GCM10023188_40640</name>
</gene>
<accession>A0ABP8M0G6</accession>
<organism evidence="2 3">
    <name type="scientific">Pontibacter saemangeumensis</name>
    <dbReference type="NCBI Taxonomy" id="1084525"/>
    <lineage>
        <taxon>Bacteria</taxon>
        <taxon>Pseudomonadati</taxon>
        <taxon>Bacteroidota</taxon>
        <taxon>Cytophagia</taxon>
        <taxon>Cytophagales</taxon>
        <taxon>Hymenobacteraceae</taxon>
        <taxon>Pontibacter</taxon>
    </lineage>
</organism>
<keyword evidence="3" id="KW-1185">Reference proteome</keyword>
<dbReference type="EMBL" id="BAABHC010000029">
    <property type="protein sequence ID" value="GAA4441750.1"/>
    <property type="molecule type" value="Genomic_DNA"/>
</dbReference>
<comment type="caution">
    <text evidence="2">The sequence shown here is derived from an EMBL/GenBank/DDBJ whole genome shotgun (WGS) entry which is preliminary data.</text>
</comment>
<proteinExistence type="predicted"/>
<evidence type="ECO:0000313" key="3">
    <source>
        <dbReference type="Proteomes" id="UP001500552"/>
    </source>
</evidence>
<reference evidence="3" key="1">
    <citation type="journal article" date="2019" name="Int. J. Syst. Evol. Microbiol.">
        <title>The Global Catalogue of Microorganisms (GCM) 10K type strain sequencing project: providing services to taxonomists for standard genome sequencing and annotation.</title>
        <authorList>
            <consortium name="The Broad Institute Genomics Platform"/>
            <consortium name="The Broad Institute Genome Sequencing Center for Infectious Disease"/>
            <person name="Wu L."/>
            <person name="Ma J."/>
        </authorList>
    </citation>
    <scope>NUCLEOTIDE SEQUENCE [LARGE SCALE GENOMIC DNA]</scope>
    <source>
        <strain evidence="3">JCM 17926</strain>
    </source>
</reference>